<comment type="caution">
    <text evidence="3">The sequence shown here is derived from an EMBL/GenBank/DDBJ whole genome shotgun (WGS) entry which is preliminary data.</text>
</comment>
<name>A0A4U0XLV1_9PEZI</name>
<dbReference type="SUPFAM" id="SSF51735">
    <property type="entry name" value="NAD(P)-binding Rossmann-fold domains"/>
    <property type="match status" value="1"/>
</dbReference>
<gene>
    <name evidence="3" type="ORF">B0A49_02148</name>
</gene>
<reference evidence="3 4" key="1">
    <citation type="submission" date="2017-03" db="EMBL/GenBank/DDBJ databases">
        <title>Genomes of endolithic fungi from Antarctica.</title>
        <authorList>
            <person name="Coleine C."/>
            <person name="Masonjones S."/>
            <person name="Stajich J.E."/>
        </authorList>
    </citation>
    <scope>NUCLEOTIDE SEQUENCE [LARGE SCALE GENOMIC DNA]</scope>
    <source>
        <strain evidence="3 4">CCFEE 5187</strain>
    </source>
</reference>
<dbReference type="GO" id="GO:0004074">
    <property type="term" value="F:biliverdin reductase [NAD(P)H] activity"/>
    <property type="evidence" value="ECO:0007669"/>
    <property type="project" value="TreeGrafter"/>
</dbReference>
<dbReference type="Gene3D" id="3.40.50.720">
    <property type="entry name" value="NAD(P)-binding Rossmann-like Domain"/>
    <property type="match status" value="1"/>
</dbReference>
<organism evidence="3 4">
    <name type="scientific">Cryomyces minteri</name>
    <dbReference type="NCBI Taxonomy" id="331657"/>
    <lineage>
        <taxon>Eukaryota</taxon>
        <taxon>Fungi</taxon>
        <taxon>Dikarya</taxon>
        <taxon>Ascomycota</taxon>
        <taxon>Pezizomycotina</taxon>
        <taxon>Dothideomycetes</taxon>
        <taxon>Dothideomycetes incertae sedis</taxon>
        <taxon>Cryomyces</taxon>
    </lineage>
</organism>
<dbReference type="STRING" id="331657.A0A4U0XLV1"/>
<dbReference type="PANTHER" id="PTHR43355">
    <property type="entry name" value="FLAVIN REDUCTASE (NADPH)"/>
    <property type="match status" value="1"/>
</dbReference>
<dbReference type="EMBL" id="NAJN01000149">
    <property type="protein sequence ID" value="TKA78272.1"/>
    <property type="molecule type" value="Genomic_DNA"/>
</dbReference>
<evidence type="ECO:0000259" key="2">
    <source>
        <dbReference type="Pfam" id="PF13460"/>
    </source>
</evidence>
<proteinExistence type="inferred from homology"/>
<dbReference type="PANTHER" id="PTHR43355:SF2">
    <property type="entry name" value="FLAVIN REDUCTASE (NADPH)"/>
    <property type="match status" value="1"/>
</dbReference>
<dbReference type="InterPro" id="IPR016040">
    <property type="entry name" value="NAD(P)-bd_dom"/>
</dbReference>
<evidence type="ECO:0000256" key="1">
    <source>
        <dbReference type="ARBA" id="ARBA00038376"/>
    </source>
</evidence>
<comment type="similarity">
    <text evidence="1">Belongs to the avfA family.</text>
</comment>
<dbReference type="InterPro" id="IPR051606">
    <property type="entry name" value="Polyketide_Oxido-like"/>
</dbReference>
<dbReference type="GO" id="GO:0042602">
    <property type="term" value="F:riboflavin reductase (NADPH) activity"/>
    <property type="evidence" value="ECO:0007669"/>
    <property type="project" value="TreeGrafter"/>
</dbReference>
<accession>A0A4U0XLV1</accession>
<dbReference type="InterPro" id="IPR036291">
    <property type="entry name" value="NAD(P)-bd_dom_sf"/>
</dbReference>
<feature type="domain" description="NAD(P)-binding" evidence="2">
    <location>
        <begin position="16"/>
        <end position="262"/>
    </location>
</feature>
<evidence type="ECO:0000313" key="3">
    <source>
        <dbReference type="EMBL" id="TKA78272.1"/>
    </source>
</evidence>
<sequence length="282" mass="29214">MPSPSPSPAPAVAFFGATGGCASTALTLCLRAGVKATALVRTPTKLTSLLSARGVPQEVLDSQLTIIEGNVKDVDAVKRALTLDGRIVDVVVSGVGGSPKLQWSLWKPVTLDDPTVCATAMATILAAIEALRVGKGVADGKGDGPLVVAISTTGLSAKKRDVPLLMVPLYHWLLAVPHRDKKEMEDLLVASVGSKTGVGASDSTRGFVVVRPSLLVDGEARGTRSVRVGWESAGLEGEEAAGPGPAVGYTISREDVGQWIAEEVVLNEKRGAWAGKMVTLTC</sequence>
<dbReference type="AlphaFoldDB" id="A0A4U0XLV1"/>
<evidence type="ECO:0000313" key="4">
    <source>
        <dbReference type="Proteomes" id="UP000308768"/>
    </source>
</evidence>
<dbReference type="Pfam" id="PF13460">
    <property type="entry name" value="NAD_binding_10"/>
    <property type="match status" value="1"/>
</dbReference>
<protein>
    <recommendedName>
        <fullName evidence="2">NAD(P)-binding domain-containing protein</fullName>
    </recommendedName>
</protein>
<dbReference type="Proteomes" id="UP000308768">
    <property type="component" value="Unassembled WGS sequence"/>
</dbReference>
<dbReference type="OrthoDB" id="63935at2759"/>
<keyword evidence="4" id="KW-1185">Reference proteome</keyword>